<comment type="caution">
    <text evidence="4">The sequence shown here is derived from an EMBL/GenBank/DDBJ whole genome shotgun (WGS) entry which is preliminary data.</text>
</comment>
<proteinExistence type="predicted"/>
<evidence type="ECO:0000313" key="4">
    <source>
        <dbReference type="EMBL" id="KAK1360408.1"/>
    </source>
</evidence>
<name>A0AAD8M5S9_9APIA</name>
<keyword evidence="1" id="KW-0238">DNA-binding</keyword>
<dbReference type="InterPro" id="IPR052035">
    <property type="entry name" value="ZnF_BED_domain_contain"/>
</dbReference>
<dbReference type="PANTHER" id="PTHR46481:SF8">
    <property type="entry name" value="ZINC FINGER BED DOMAIN-CONTAINING PROTEIN RICESLEEPER 1-LIKE"/>
    <property type="match status" value="1"/>
</dbReference>
<dbReference type="PANTHER" id="PTHR46481">
    <property type="entry name" value="ZINC FINGER BED DOMAIN-CONTAINING PROTEIN 4"/>
    <property type="match status" value="1"/>
</dbReference>
<dbReference type="InterPro" id="IPR025525">
    <property type="entry name" value="hAT-like_transposase_RNase-H"/>
</dbReference>
<keyword evidence="5" id="KW-1185">Reference proteome</keyword>
<feature type="region of interest" description="Disordered" evidence="2">
    <location>
        <begin position="41"/>
        <end position="67"/>
    </location>
</feature>
<dbReference type="AlphaFoldDB" id="A0AAD8M5S9"/>
<dbReference type="Proteomes" id="UP001237642">
    <property type="component" value="Unassembled WGS sequence"/>
</dbReference>
<protein>
    <recommendedName>
        <fullName evidence="3">hAT-like transposase RNase-H fold domain-containing protein</fullName>
    </recommendedName>
</protein>
<evidence type="ECO:0000313" key="5">
    <source>
        <dbReference type="Proteomes" id="UP001237642"/>
    </source>
</evidence>
<dbReference type="Pfam" id="PF14372">
    <property type="entry name" value="hAT-like_RNase-H"/>
    <property type="match status" value="1"/>
</dbReference>
<gene>
    <name evidence="4" type="ORF">POM88_044882</name>
</gene>
<reference evidence="4" key="2">
    <citation type="submission" date="2023-05" db="EMBL/GenBank/DDBJ databases">
        <authorList>
            <person name="Schelkunov M.I."/>
        </authorList>
    </citation>
    <scope>NUCLEOTIDE SEQUENCE</scope>
    <source>
        <strain evidence="4">Hsosn_3</strain>
        <tissue evidence="4">Leaf</tissue>
    </source>
</reference>
<dbReference type="EMBL" id="JAUIZM010000010">
    <property type="protein sequence ID" value="KAK1360408.1"/>
    <property type="molecule type" value="Genomic_DNA"/>
</dbReference>
<dbReference type="InterPro" id="IPR012337">
    <property type="entry name" value="RNaseH-like_sf"/>
</dbReference>
<dbReference type="SUPFAM" id="SSF53098">
    <property type="entry name" value="Ribonuclease H-like"/>
    <property type="match status" value="1"/>
</dbReference>
<dbReference type="GO" id="GO:0003677">
    <property type="term" value="F:DNA binding"/>
    <property type="evidence" value="ECO:0007669"/>
    <property type="project" value="UniProtKB-KW"/>
</dbReference>
<sequence length="535" mass="62648">MFSLLHSRLHSSRFEVIKMTSQNDEISEPIANEAPHDVPIVEPDFTADKEPAEPPTQAQVQSQGTKKRALRSGIWEMFTEDKVRKIATSTYCNKEYVHDSKTNGTSTLWNHAKKCPKNPSKRANKNQPILSFEMKKEGLGTLKGHIFSAERCRQALANMVILDEYPFRCVEGVGFIRYSKELEPRFNLPSRWTVARDCIKSIEVIRNAVKYVRASASRFDTFRTCVEMEKIDSKCMPTMDVDTYWNSTYLMLESDVNFEKAFERLEEEDKGYKAYFDKLGESPTKADWTCTRVFIEFLKLFYDCMVKFSSSLFVTSNLFFREMLQVHDMLKWMIHSSNDEALASMAIKMKIKYDKYWGTYSDFNYMLFVCIALDPRYKMKYVRWNIKRLCENESERSSIITTKVEEALERLFRFYESSSVNRNSSYVSESRGVRGDTIASAEGMDMYAILEEERSKQWEMDMIAENSDENRSELELFMLDRIEAQTKYFDILLWWKAPEEPIHLRDMLVELEKYEEIAQDLDAAMELDGNHDNSD</sequence>
<accession>A0AAD8M5S9</accession>
<evidence type="ECO:0000256" key="2">
    <source>
        <dbReference type="SAM" id="MobiDB-lite"/>
    </source>
</evidence>
<evidence type="ECO:0000259" key="3">
    <source>
        <dbReference type="Pfam" id="PF14372"/>
    </source>
</evidence>
<reference evidence="4" key="1">
    <citation type="submission" date="2023-02" db="EMBL/GenBank/DDBJ databases">
        <title>Genome of toxic invasive species Heracleum sosnowskyi carries increased number of genes despite the absence of recent whole-genome duplications.</title>
        <authorList>
            <person name="Schelkunov M."/>
            <person name="Shtratnikova V."/>
            <person name="Makarenko M."/>
            <person name="Klepikova A."/>
            <person name="Omelchenko D."/>
            <person name="Novikova G."/>
            <person name="Obukhova E."/>
            <person name="Bogdanov V."/>
            <person name="Penin A."/>
            <person name="Logacheva M."/>
        </authorList>
    </citation>
    <scope>NUCLEOTIDE SEQUENCE</scope>
    <source>
        <strain evidence="4">Hsosn_3</strain>
        <tissue evidence="4">Leaf</tissue>
    </source>
</reference>
<feature type="domain" description="hAT-like transposase RNase-H fold" evidence="3">
    <location>
        <begin position="310"/>
        <end position="415"/>
    </location>
</feature>
<dbReference type="SMART" id="SM00614">
    <property type="entry name" value="ZnF_BED"/>
    <property type="match status" value="1"/>
</dbReference>
<organism evidence="4 5">
    <name type="scientific">Heracleum sosnowskyi</name>
    <dbReference type="NCBI Taxonomy" id="360622"/>
    <lineage>
        <taxon>Eukaryota</taxon>
        <taxon>Viridiplantae</taxon>
        <taxon>Streptophyta</taxon>
        <taxon>Embryophyta</taxon>
        <taxon>Tracheophyta</taxon>
        <taxon>Spermatophyta</taxon>
        <taxon>Magnoliopsida</taxon>
        <taxon>eudicotyledons</taxon>
        <taxon>Gunneridae</taxon>
        <taxon>Pentapetalae</taxon>
        <taxon>asterids</taxon>
        <taxon>campanulids</taxon>
        <taxon>Apiales</taxon>
        <taxon>Apiaceae</taxon>
        <taxon>Apioideae</taxon>
        <taxon>apioid superclade</taxon>
        <taxon>Tordylieae</taxon>
        <taxon>Tordyliinae</taxon>
        <taxon>Heracleum</taxon>
    </lineage>
</organism>
<evidence type="ECO:0000256" key="1">
    <source>
        <dbReference type="ARBA" id="ARBA00023125"/>
    </source>
</evidence>
<dbReference type="SUPFAM" id="SSF140996">
    <property type="entry name" value="Hermes dimerisation domain"/>
    <property type="match status" value="1"/>
</dbReference>